<feature type="compositionally biased region" description="Basic and acidic residues" evidence="1">
    <location>
        <begin position="12"/>
        <end position="26"/>
    </location>
</feature>
<dbReference type="VEuPathDB" id="FungiDB:MELLADRAFT_96095"/>
<protein>
    <submittedName>
        <fullName evidence="2">Uncharacterized protein</fullName>
    </submittedName>
</protein>
<name>F4SAY1_MELLP</name>
<dbReference type="HOGENOM" id="CLU_973431_0_0_1"/>
<dbReference type="GeneID" id="18937477"/>
<dbReference type="InParanoid" id="F4SAY1"/>
<feature type="compositionally biased region" description="Polar residues" evidence="1">
    <location>
        <begin position="116"/>
        <end position="135"/>
    </location>
</feature>
<accession>F4SAY1</accession>
<proteinExistence type="predicted"/>
<organism evidence="3">
    <name type="scientific">Melampsora larici-populina (strain 98AG31 / pathotype 3-4-7)</name>
    <name type="common">Poplar leaf rust fungus</name>
    <dbReference type="NCBI Taxonomy" id="747676"/>
    <lineage>
        <taxon>Eukaryota</taxon>
        <taxon>Fungi</taxon>
        <taxon>Dikarya</taxon>
        <taxon>Basidiomycota</taxon>
        <taxon>Pucciniomycotina</taxon>
        <taxon>Pucciniomycetes</taxon>
        <taxon>Pucciniales</taxon>
        <taxon>Melampsoraceae</taxon>
        <taxon>Melampsora</taxon>
    </lineage>
</organism>
<dbReference type="AlphaFoldDB" id="F4SAY1"/>
<keyword evidence="3" id="KW-1185">Reference proteome</keyword>
<feature type="region of interest" description="Disordered" evidence="1">
    <location>
        <begin position="1"/>
        <end position="144"/>
    </location>
</feature>
<evidence type="ECO:0000313" key="3">
    <source>
        <dbReference type="Proteomes" id="UP000001072"/>
    </source>
</evidence>
<sequence length="286" mass="29950">MSSNNTNTSNTKRFEAMMRRTSERLRGGSVPPLDSEQTVNPPSYTDQNTSTNGVNSQRGRGRRNARGSSRPSNQNGSSNDATPAVTLTAPRREGTTNTGGTPSSALGVGQEGGLAETNQGERGNVENNESSSTSIIHPPGSNPASLIAMDNVSINANGRKDCHEHVLPHESDASPKSPPCRSTVCSVGTSPPRGFHSWLMTNGYSVVKHSDPATAKGLTAALGQPTGNSATPTPKRTLCFDLTKDKDDVVVPSSKEPDTAKAAAKSKPEVSKKGIERTGVVSKIST</sequence>
<feature type="compositionally biased region" description="Polar residues" evidence="1">
    <location>
        <begin position="35"/>
        <end position="54"/>
    </location>
</feature>
<evidence type="ECO:0000256" key="1">
    <source>
        <dbReference type="SAM" id="MobiDB-lite"/>
    </source>
</evidence>
<dbReference type="EMBL" id="GL883182">
    <property type="protein sequence ID" value="EGF98205.1"/>
    <property type="molecule type" value="Genomic_DNA"/>
</dbReference>
<dbReference type="RefSeq" id="XP_007418540.1">
    <property type="nucleotide sequence ID" value="XM_007418478.1"/>
</dbReference>
<reference evidence="3" key="1">
    <citation type="journal article" date="2011" name="Proc. Natl. Acad. Sci. U.S.A.">
        <title>Obligate biotrophy features unraveled by the genomic analysis of rust fungi.</title>
        <authorList>
            <person name="Duplessis S."/>
            <person name="Cuomo C.A."/>
            <person name="Lin Y.-C."/>
            <person name="Aerts A."/>
            <person name="Tisserant E."/>
            <person name="Veneault-Fourrey C."/>
            <person name="Joly D.L."/>
            <person name="Hacquard S."/>
            <person name="Amselem J."/>
            <person name="Cantarel B.L."/>
            <person name="Chiu R."/>
            <person name="Coutinho P.M."/>
            <person name="Feau N."/>
            <person name="Field M."/>
            <person name="Frey P."/>
            <person name="Gelhaye E."/>
            <person name="Goldberg J."/>
            <person name="Grabherr M.G."/>
            <person name="Kodira C.D."/>
            <person name="Kohler A."/>
            <person name="Kuees U."/>
            <person name="Lindquist E.A."/>
            <person name="Lucas S.M."/>
            <person name="Mago R."/>
            <person name="Mauceli E."/>
            <person name="Morin E."/>
            <person name="Murat C."/>
            <person name="Pangilinan J.L."/>
            <person name="Park R."/>
            <person name="Pearson M."/>
            <person name="Quesneville H."/>
            <person name="Rouhier N."/>
            <person name="Sakthikumar S."/>
            <person name="Salamov A.A."/>
            <person name="Schmutz J."/>
            <person name="Selles B."/>
            <person name="Shapiro H."/>
            <person name="Tanguay P."/>
            <person name="Tuskan G.A."/>
            <person name="Henrissat B."/>
            <person name="Van de Peer Y."/>
            <person name="Rouze P."/>
            <person name="Ellis J.G."/>
            <person name="Dodds P.N."/>
            <person name="Schein J.E."/>
            <person name="Zhong S."/>
            <person name="Hamelin R.C."/>
            <person name="Grigoriev I.V."/>
            <person name="Szabo L.J."/>
            <person name="Martin F."/>
        </authorList>
    </citation>
    <scope>NUCLEOTIDE SEQUENCE [LARGE SCALE GENOMIC DNA]</scope>
    <source>
        <strain evidence="3">98AG31 / pathotype 3-4-7</strain>
    </source>
</reference>
<feature type="compositionally biased region" description="Basic and acidic residues" evidence="1">
    <location>
        <begin position="250"/>
        <end position="259"/>
    </location>
</feature>
<feature type="region of interest" description="Disordered" evidence="1">
    <location>
        <begin position="250"/>
        <end position="286"/>
    </location>
</feature>
<evidence type="ECO:0000313" key="2">
    <source>
        <dbReference type="EMBL" id="EGF98205.1"/>
    </source>
</evidence>
<gene>
    <name evidence="2" type="ORF">MELLADRAFT_96095</name>
</gene>
<feature type="compositionally biased region" description="Basic and acidic residues" evidence="1">
    <location>
        <begin position="266"/>
        <end position="276"/>
    </location>
</feature>
<dbReference type="Proteomes" id="UP000001072">
    <property type="component" value="Unassembled WGS sequence"/>
</dbReference>
<feature type="compositionally biased region" description="Low complexity" evidence="1">
    <location>
        <begin position="1"/>
        <end position="11"/>
    </location>
</feature>
<feature type="compositionally biased region" description="Polar residues" evidence="1">
    <location>
        <begin position="95"/>
        <end position="104"/>
    </location>
</feature>
<dbReference type="KEGG" id="mlr:MELLADRAFT_96095"/>